<comment type="caution">
    <text evidence="1">The sequence shown here is derived from an EMBL/GenBank/DDBJ whole genome shotgun (WGS) entry which is preliminary data.</text>
</comment>
<name>A0A837PAM8_LACPN</name>
<sequence length="38" mass="4471">MPSRQAITYISQLGLFPHRERYMLYTAGTKVVHFDITE</sequence>
<evidence type="ECO:0000313" key="1">
    <source>
        <dbReference type="EMBL" id="KPN44250.1"/>
    </source>
</evidence>
<reference evidence="1 2" key="1">
    <citation type="submission" date="2015-10" db="EMBL/GenBank/DDBJ databases">
        <title>Resequencing of Lactobacillus plantarum WJL strain genome.</title>
        <authorList>
            <person name="Martino M.E."/>
        </authorList>
    </citation>
    <scope>NUCLEOTIDE SEQUENCE [LARGE SCALE GENOMIC DNA]</scope>
    <source>
        <strain evidence="1 2">WJL</strain>
    </source>
</reference>
<dbReference type="AlphaFoldDB" id="A0A837PAM8"/>
<accession>A0A837PAM8</accession>
<evidence type="ECO:0000313" key="2">
    <source>
        <dbReference type="Proteomes" id="UP000050511"/>
    </source>
</evidence>
<proteinExistence type="predicted"/>
<organism evidence="1 2">
    <name type="scientific">Lactiplantibacillus plantarum WJL</name>
    <dbReference type="NCBI Taxonomy" id="1350466"/>
    <lineage>
        <taxon>Bacteria</taxon>
        <taxon>Bacillati</taxon>
        <taxon>Bacillota</taxon>
        <taxon>Bacilli</taxon>
        <taxon>Lactobacillales</taxon>
        <taxon>Lactobacillaceae</taxon>
        <taxon>Lactiplantibacillus</taxon>
    </lineage>
</organism>
<dbReference type="EMBL" id="LKLZ01000003">
    <property type="protein sequence ID" value="KPN44250.1"/>
    <property type="molecule type" value="Genomic_DNA"/>
</dbReference>
<gene>
    <name evidence="1" type="ORF">WJL_1327</name>
</gene>
<protein>
    <submittedName>
        <fullName evidence="1">Uncharacterized protein</fullName>
    </submittedName>
</protein>
<dbReference type="Proteomes" id="UP000050511">
    <property type="component" value="Unassembled WGS sequence"/>
</dbReference>